<dbReference type="InterPro" id="IPR022383">
    <property type="entry name" value="Lactate/malate_DH_C"/>
</dbReference>
<feature type="binding site" evidence="7">
    <location>
        <begin position="124"/>
        <end position="127"/>
    </location>
    <ligand>
        <name>substrate</name>
    </ligand>
</feature>
<dbReference type="HOGENOM" id="CLU_045401_1_1_9"/>
<evidence type="ECO:0000256" key="1">
    <source>
        <dbReference type="ARBA" id="ARBA00004843"/>
    </source>
</evidence>
<dbReference type="EMBL" id="CP002304">
    <property type="protein sequence ID" value="ADQ14715.1"/>
    <property type="molecule type" value="Genomic_DNA"/>
</dbReference>
<dbReference type="NCBIfam" id="NF000824">
    <property type="entry name" value="PRK00066.1"/>
    <property type="match status" value="1"/>
</dbReference>
<dbReference type="RefSeq" id="WP_013405796.1">
    <property type="nucleotide sequence ID" value="NC_014654.1"/>
</dbReference>
<feature type="domain" description="Lactate/malate dehydrogenase C-terminal" evidence="11">
    <location>
        <begin position="149"/>
        <end position="314"/>
    </location>
</feature>
<evidence type="ECO:0000313" key="12">
    <source>
        <dbReference type="EMBL" id="ADQ14715.1"/>
    </source>
</evidence>
<dbReference type="InterPro" id="IPR018177">
    <property type="entry name" value="L-lactate_DH_AS"/>
</dbReference>
<feature type="binding site" evidence="7">
    <location>
        <position position="234"/>
    </location>
    <ligand>
        <name>substrate</name>
    </ligand>
</feature>
<organism evidence="12 13">
    <name type="scientific">Halanaerobium hydrogeniformans</name>
    <name type="common">Halanaerobium sp. (strain sapolanicus)</name>
    <dbReference type="NCBI Taxonomy" id="656519"/>
    <lineage>
        <taxon>Bacteria</taxon>
        <taxon>Bacillati</taxon>
        <taxon>Bacillota</taxon>
        <taxon>Clostridia</taxon>
        <taxon>Halanaerobiales</taxon>
        <taxon>Halanaerobiaceae</taxon>
        <taxon>Halanaerobium</taxon>
    </lineage>
</organism>
<keyword evidence="4 7" id="KW-0560">Oxidoreductase</keyword>
<dbReference type="HAMAP" id="MF_00488">
    <property type="entry name" value="Lactate_dehydrog"/>
    <property type="match status" value="1"/>
</dbReference>
<feature type="binding site" evidence="7">
    <location>
        <position position="69"/>
    </location>
    <ligand>
        <name>NAD(+)</name>
        <dbReference type="ChEBI" id="CHEBI:57540"/>
    </ligand>
</feature>
<feature type="binding site" evidence="7">
    <location>
        <position position="18"/>
    </location>
    <ligand>
        <name>NAD(+)</name>
        <dbReference type="ChEBI" id="CHEBI:57540"/>
    </ligand>
</feature>
<evidence type="ECO:0000259" key="10">
    <source>
        <dbReference type="Pfam" id="PF00056"/>
    </source>
</evidence>
<gene>
    <name evidence="7" type="primary">ldh</name>
    <name evidence="12" type="ordered locus">Halsa_1287</name>
</gene>
<keyword evidence="7" id="KW-0963">Cytoplasm</keyword>
<dbReference type="PIRSF" id="PIRSF000102">
    <property type="entry name" value="Lac_mal_DH"/>
    <property type="match status" value="1"/>
</dbReference>
<protein>
    <recommendedName>
        <fullName evidence="3 7">L-lactate dehydrogenase</fullName>
        <shortName evidence="7">L-LDH</shortName>
        <ecNumber evidence="3 7">1.1.1.27</ecNumber>
    </recommendedName>
</protein>
<feature type="modified residue" description="Phosphotyrosine" evidence="7">
    <location>
        <position position="225"/>
    </location>
</feature>
<dbReference type="CDD" id="cd05292">
    <property type="entry name" value="LDH_2"/>
    <property type="match status" value="1"/>
</dbReference>
<dbReference type="OrthoDB" id="9802969at2"/>
<feature type="binding site" evidence="7">
    <location>
        <position position="147"/>
    </location>
    <ligand>
        <name>NAD(+)</name>
        <dbReference type="ChEBI" id="CHEBI:57540"/>
    </ligand>
</feature>
<dbReference type="FunFam" id="3.40.50.720:FF:000018">
    <property type="entry name" value="Malate dehydrogenase"/>
    <property type="match status" value="1"/>
</dbReference>
<keyword evidence="13" id="KW-1185">Reference proteome</keyword>
<evidence type="ECO:0000256" key="4">
    <source>
        <dbReference type="ARBA" id="ARBA00023002"/>
    </source>
</evidence>
<evidence type="ECO:0000256" key="6">
    <source>
        <dbReference type="ARBA" id="ARBA00049258"/>
    </source>
</evidence>
<feature type="binding site" evidence="7">
    <location>
        <position position="172"/>
    </location>
    <ligand>
        <name>beta-D-fructose 1,6-bisphosphate</name>
        <dbReference type="ChEBI" id="CHEBI:32966"/>
        <note>allosteric activator</note>
    </ligand>
</feature>
<dbReference type="InterPro" id="IPR001557">
    <property type="entry name" value="L-lactate/malate_DH"/>
</dbReference>
<dbReference type="GO" id="GO:0006089">
    <property type="term" value="P:lactate metabolic process"/>
    <property type="evidence" value="ECO:0007669"/>
    <property type="project" value="TreeGrafter"/>
</dbReference>
<dbReference type="GO" id="GO:0006096">
    <property type="term" value="P:glycolytic process"/>
    <property type="evidence" value="ECO:0007669"/>
    <property type="project" value="UniProtKB-UniRule"/>
</dbReference>
<feature type="domain" description="Lactate/malate dehydrogenase N-terminal" evidence="10">
    <location>
        <begin position="9"/>
        <end position="146"/>
    </location>
</feature>
<feature type="binding site" evidence="7">
    <location>
        <position position="92"/>
    </location>
    <ligand>
        <name>substrate</name>
    </ligand>
</feature>
<comment type="function">
    <text evidence="7">Catalyzes the conversion of lactate to pyruvate.</text>
</comment>
<dbReference type="NCBIfam" id="NF004863">
    <property type="entry name" value="PRK06223.1"/>
    <property type="match status" value="1"/>
</dbReference>
<evidence type="ECO:0000256" key="8">
    <source>
        <dbReference type="PIRSR" id="PIRSR000102-1"/>
    </source>
</evidence>
<feature type="binding site" evidence="7 9">
    <location>
        <begin position="122"/>
        <end position="124"/>
    </location>
    <ligand>
        <name>NAD(+)</name>
        <dbReference type="ChEBI" id="CHEBI:57540"/>
    </ligand>
</feature>
<feature type="binding site" evidence="7">
    <location>
        <begin position="83"/>
        <end position="84"/>
    </location>
    <ligand>
        <name>NAD(+)</name>
        <dbReference type="ChEBI" id="CHEBI:57540"/>
    </ligand>
</feature>
<feature type="binding site" evidence="9">
    <location>
        <position position="99"/>
    </location>
    <ligand>
        <name>NAD(+)</name>
        <dbReference type="ChEBI" id="CHEBI:57540"/>
    </ligand>
</feature>
<dbReference type="Pfam" id="PF02866">
    <property type="entry name" value="Ldh_1_C"/>
    <property type="match status" value="1"/>
</dbReference>
<dbReference type="GO" id="GO:0004459">
    <property type="term" value="F:L-lactate dehydrogenase (NAD+) activity"/>
    <property type="evidence" value="ECO:0007669"/>
    <property type="project" value="UniProtKB-UniRule"/>
</dbReference>
<dbReference type="PANTHER" id="PTHR43128">
    <property type="entry name" value="L-2-HYDROXYCARBOXYLATE DEHYDROGENASE (NAD(P)(+))"/>
    <property type="match status" value="1"/>
</dbReference>
<keyword evidence="7" id="KW-0021">Allosteric enzyme</keyword>
<dbReference type="STRING" id="656519.Halsa_1287"/>
<comment type="caution">
    <text evidence="7">Lacks conserved residue(s) required for the propagation of feature annotation.</text>
</comment>
<feature type="binding site" evidence="7 9">
    <location>
        <position position="39"/>
    </location>
    <ligand>
        <name>NAD(+)</name>
        <dbReference type="ChEBI" id="CHEBI:57540"/>
    </ligand>
</feature>
<evidence type="ECO:0000256" key="5">
    <source>
        <dbReference type="ARBA" id="ARBA00023027"/>
    </source>
</evidence>
<evidence type="ECO:0000256" key="3">
    <source>
        <dbReference type="ARBA" id="ARBA00012967"/>
    </source>
</evidence>
<dbReference type="NCBIfam" id="TIGR01771">
    <property type="entry name" value="L-LDH-NAD"/>
    <property type="match status" value="1"/>
</dbReference>
<feature type="binding site" evidence="7">
    <location>
        <begin position="152"/>
        <end position="155"/>
    </location>
    <ligand>
        <name>substrate</name>
    </ligand>
</feature>
<dbReference type="InterPro" id="IPR015955">
    <property type="entry name" value="Lactate_DH/Glyco_Ohase_4_C"/>
</dbReference>
<proteinExistence type="inferred from homology"/>
<comment type="pathway">
    <text evidence="1 7">Fermentation; pyruvate fermentation to lactate; (S)-lactate from pyruvate: step 1/1.</text>
</comment>
<dbReference type="SUPFAM" id="SSF51735">
    <property type="entry name" value="NAD(P)-binding Rossmann-fold domains"/>
    <property type="match status" value="1"/>
</dbReference>
<dbReference type="GO" id="GO:0005737">
    <property type="term" value="C:cytoplasm"/>
    <property type="evidence" value="ECO:0007669"/>
    <property type="project" value="UniProtKB-SubCell"/>
</dbReference>
<dbReference type="EC" id="1.1.1.27" evidence="3 7"/>
<evidence type="ECO:0000313" key="13">
    <source>
        <dbReference type="Proteomes" id="UP000007434"/>
    </source>
</evidence>
<reference evidence="12 13" key="1">
    <citation type="submission" date="2010-11" db="EMBL/GenBank/DDBJ databases">
        <title>Complete sequence of Halanaerobium sp. sapolanicus.</title>
        <authorList>
            <consortium name="US DOE Joint Genome Institute"/>
            <person name="Lucas S."/>
            <person name="Copeland A."/>
            <person name="Lapidus A."/>
            <person name="Cheng J.-F."/>
            <person name="Bruce D."/>
            <person name="Goodwin L."/>
            <person name="Pitluck S."/>
            <person name="Davenport K."/>
            <person name="Detter J.C."/>
            <person name="Han C."/>
            <person name="Tapia R."/>
            <person name="Land M."/>
            <person name="Hauser L."/>
            <person name="Jeffries C."/>
            <person name="Kyrpides N."/>
            <person name="Ivanova N."/>
            <person name="Mikhailova N."/>
            <person name="Begemann M.B."/>
            <person name="Mormile M.R."/>
            <person name="Wall J.D."/>
            <person name="Elias D.A."/>
            <person name="Woyke T."/>
        </authorList>
    </citation>
    <scope>NUCLEOTIDE SEQUENCE [LARGE SCALE GENOMIC DNA]</scope>
    <source>
        <strain evidence="13">sapolanicus</strain>
    </source>
</reference>
<dbReference type="Pfam" id="PF00056">
    <property type="entry name" value="Ldh_1_N"/>
    <property type="match status" value="1"/>
</dbReference>
<dbReference type="PRINTS" id="PR00086">
    <property type="entry name" value="LLDHDRGNASE"/>
</dbReference>
<feature type="binding site" evidence="9">
    <location>
        <begin position="14"/>
        <end position="19"/>
    </location>
    <ligand>
        <name>NAD(+)</name>
        <dbReference type="ChEBI" id="CHEBI:57540"/>
    </ligand>
</feature>
<dbReference type="KEGG" id="has:Halsa_1287"/>
<dbReference type="PANTHER" id="PTHR43128:SF16">
    <property type="entry name" value="L-LACTATE DEHYDROGENASE"/>
    <property type="match status" value="1"/>
</dbReference>
<sequence>MQKNIKANKIAVIGAGNVGATTVYALMAQGIGSEIVLIDINQDKAEGEAMDLMHGSSFVKPVDIYAGDYEDLSDAHLIIITAGAAQKTGETRLDLIKKNTEIFKNIIPSITEYNQDAILLIVTNPVDILTYLSWKLSDYPAKRVIGSGTVLDSSRFKSLLSKHCGVAANNVHGYIIGEHGDSEVAVWSLTNIAGTKLKNYCPICDKNCHTNELEKIAENVKNSAYEIIDKKGSTFYAVSLAAARIARAILRDENAVLTVSSLMKGYYGINDLSLSLPTVVNSTGIEKVLDLPLAESEEKDLKKSAAQLKSNLKKLDI</sequence>
<keyword evidence="5 7" id="KW-0520">NAD</keyword>
<evidence type="ECO:0000256" key="9">
    <source>
        <dbReference type="PIRSR" id="PIRSR000102-3"/>
    </source>
</evidence>
<dbReference type="PROSITE" id="PS00064">
    <property type="entry name" value="L_LDH"/>
    <property type="match status" value="1"/>
</dbReference>
<evidence type="ECO:0000256" key="7">
    <source>
        <dbReference type="HAMAP-Rule" id="MF_00488"/>
    </source>
</evidence>
<dbReference type="AlphaFoldDB" id="E4RKP5"/>
<evidence type="ECO:0000259" key="11">
    <source>
        <dbReference type="Pfam" id="PF02866"/>
    </source>
</evidence>
<dbReference type="Gene3D" id="3.90.110.10">
    <property type="entry name" value="Lactate dehydrogenase/glycoside hydrolase, family 4, C-terminal"/>
    <property type="match status" value="1"/>
</dbReference>
<dbReference type="SUPFAM" id="SSF56327">
    <property type="entry name" value="LDH C-terminal domain-like"/>
    <property type="match status" value="1"/>
</dbReference>
<dbReference type="UniPathway" id="UPA00554">
    <property type="reaction ID" value="UER00611"/>
</dbReference>
<dbReference type="InterPro" id="IPR036291">
    <property type="entry name" value="NAD(P)-bd_dom_sf"/>
</dbReference>
<dbReference type="InterPro" id="IPR011304">
    <property type="entry name" value="L-lactate_DH"/>
</dbReference>
<name>E4RKP5_HALHG</name>
<evidence type="ECO:0000256" key="2">
    <source>
        <dbReference type="ARBA" id="ARBA00006054"/>
    </source>
</evidence>
<comment type="subunit">
    <text evidence="7">Homotetramer.</text>
</comment>
<feature type="binding site" evidence="7">
    <location>
        <position position="44"/>
    </location>
    <ligand>
        <name>NAD(+)</name>
        <dbReference type="ChEBI" id="CHEBI:57540"/>
    </ligand>
</feature>
<keyword evidence="7" id="KW-0597">Phosphoprotein</keyword>
<dbReference type="InterPro" id="IPR001236">
    <property type="entry name" value="Lactate/malate_DH_N"/>
</dbReference>
<accession>E4RKP5</accession>
<comment type="activity regulation">
    <text evidence="7">Allosterically activated by fructose 1,6-bisphosphate (FBP).</text>
</comment>
<feature type="active site" description="Proton acceptor" evidence="7 8">
    <location>
        <position position="179"/>
    </location>
</feature>
<dbReference type="Proteomes" id="UP000007434">
    <property type="component" value="Chromosome"/>
</dbReference>
<reference evidence="12 13" key="2">
    <citation type="journal article" date="2011" name="J. Bacteriol.">
        <title>Complete Genome Sequence of the Haloalkaliphilic, Hydrogen Producing Halanaerobium hydrogenoformans.</title>
        <authorList>
            <person name="Brown S.D."/>
            <person name="Begemann M.B."/>
            <person name="Mormile M.R."/>
            <person name="Wall J.D."/>
            <person name="Han C.S."/>
            <person name="Goodwin L.A."/>
            <person name="Pitluck S."/>
            <person name="Land M.L."/>
            <person name="Hauser L.J."/>
            <person name="Elias D.A."/>
        </authorList>
    </citation>
    <scope>NUCLEOTIDE SEQUENCE [LARGE SCALE GENOMIC DNA]</scope>
    <source>
        <strain evidence="13">sapolanicus</strain>
    </source>
</reference>
<feature type="binding site" evidence="7">
    <location>
        <position position="86"/>
    </location>
    <ligand>
        <name>substrate</name>
    </ligand>
</feature>
<comment type="catalytic activity">
    <reaction evidence="6 7">
        <text>(S)-lactate + NAD(+) = pyruvate + NADH + H(+)</text>
        <dbReference type="Rhea" id="RHEA:23444"/>
        <dbReference type="ChEBI" id="CHEBI:15361"/>
        <dbReference type="ChEBI" id="CHEBI:15378"/>
        <dbReference type="ChEBI" id="CHEBI:16651"/>
        <dbReference type="ChEBI" id="CHEBI:57540"/>
        <dbReference type="ChEBI" id="CHEBI:57945"/>
        <dbReference type="EC" id="1.1.1.27"/>
    </reaction>
</comment>
<comment type="similarity">
    <text evidence="2 7">Belongs to the LDH/MDH superfamily. LDH family.</text>
</comment>
<dbReference type="Gene3D" id="3.40.50.720">
    <property type="entry name" value="NAD(P)-binding Rossmann-like Domain"/>
    <property type="match status" value="1"/>
</dbReference>
<dbReference type="eggNOG" id="COG0039">
    <property type="taxonomic scope" value="Bacteria"/>
</dbReference>
<comment type="subcellular location">
    <subcellularLocation>
        <location evidence="7">Cytoplasm</location>
    </subcellularLocation>
</comment>
<feature type="binding site" evidence="7">
    <location>
        <position position="157"/>
    </location>
    <ligand>
        <name>beta-D-fructose 1,6-bisphosphate</name>
        <dbReference type="ChEBI" id="CHEBI:32966"/>
        <note>allosteric activator</note>
    </ligand>
</feature>